<evidence type="ECO:0000313" key="2">
    <source>
        <dbReference type="EMBL" id="KAF4306177.1"/>
    </source>
</evidence>
<dbReference type="EMBL" id="WWBZ02000033">
    <property type="protein sequence ID" value="KAF4306177.1"/>
    <property type="molecule type" value="Genomic_DNA"/>
</dbReference>
<gene>
    <name evidence="2" type="ORF">GTA08_BOTSDO05629</name>
</gene>
<protein>
    <submittedName>
        <fullName evidence="2">Uncharacterized protein</fullName>
    </submittedName>
</protein>
<proteinExistence type="predicted"/>
<reference evidence="2" key="1">
    <citation type="submission" date="2020-04" db="EMBL/GenBank/DDBJ databases">
        <title>Genome Assembly and Annotation of Botryosphaeria dothidea sdau 11-99, a Latent Pathogen of Apple Fruit Ring Rot in China.</title>
        <authorList>
            <person name="Yu C."/>
            <person name="Diao Y."/>
            <person name="Lu Q."/>
            <person name="Zhao J."/>
            <person name="Cui S."/>
            <person name="Peng C."/>
            <person name="He B."/>
            <person name="Liu H."/>
        </authorList>
    </citation>
    <scope>NUCLEOTIDE SEQUENCE [LARGE SCALE GENOMIC DNA]</scope>
    <source>
        <strain evidence="2">Sdau11-99</strain>
    </source>
</reference>
<feature type="compositionally biased region" description="Basic and acidic residues" evidence="1">
    <location>
        <begin position="293"/>
        <end position="313"/>
    </location>
</feature>
<evidence type="ECO:0000313" key="3">
    <source>
        <dbReference type="Proteomes" id="UP000572817"/>
    </source>
</evidence>
<accession>A0A8H4N856</accession>
<feature type="compositionally biased region" description="Basic and acidic residues" evidence="1">
    <location>
        <begin position="364"/>
        <end position="378"/>
    </location>
</feature>
<dbReference type="OrthoDB" id="10427581at2759"/>
<keyword evidence="3" id="KW-1185">Reference proteome</keyword>
<comment type="caution">
    <text evidence="2">The sequence shown here is derived from an EMBL/GenBank/DDBJ whole genome shotgun (WGS) entry which is preliminary data.</text>
</comment>
<dbReference type="AlphaFoldDB" id="A0A8H4N856"/>
<feature type="compositionally biased region" description="Polar residues" evidence="1">
    <location>
        <begin position="314"/>
        <end position="328"/>
    </location>
</feature>
<organism evidence="2 3">
    <name type="scientific">Botryosphaeria dothidea</name>
    <dbReference type="NCBI Taxonomy" id="55169"/>
    <lineage>
        <taxon>Eukaryota</taxon>
        <taxon>Fungi</taxon>
        <taxon>Dikarya</taxon>
        <taxon>Ascomycota</taxon>
        <taxon>Pezizomycotina</taxon>
        <taxon>Dothideomycetes</taxon>
        <taxon>Dothideomycetes incertae sedis</taxon>
        <taxon>Botryosphaeriales</taxon>
        <taxon>Botryosphaeriaceae</taxon>
        <taxon>Botryosphaeria</taxon>
    </lineage>
</organism>
<dbReference type="Proteomes" id="UP000572817">
    <property type="component" value="Unassembled WGS sequence"/>
</dbReference>
<name>A0A8H4N856_9PEZI</name>
<sequence>MGFSHLVNAGANVLSSFSGFSTHQKSHRNNLIKQIRTSCAELHPDGKIEFNWSVEPLAGGSGSSAQNKHCRFKCIVCWYRRGSIIPSPGGSTANSDQYHPIFESEVIMDMRHCWEPFQREPRWEVQAKLLEALKDKIDVAARGRWGDMYRQKMLMKAQNREVVMDEKLAYLMMHSMGGYDGGGRWRYMPASLDGQLTEEQEHPRLGPYRDERLRRWEAAERLAWEDPNCAFLPPLRRISTRRRLPERDAVFEQISDSEASYPNGRPPRRAPSTRSHPVGYGSQPRVSVLRNQFEPRGRTDRDSGFGERSEYHHFNNQVLDRSSDQSPPQAKKVKRQSAVRDSGVADQIEGVDSLGNAISPKQSSEGEKSKPNSLEDWRPAQSKVSLV</sequence>
<evidence type="ECO:0000256" key="1">
    <source>
        <dbReference type="SAM" id="MobiDB-lite"/>
    </source>
</evidence>
<feature type="region of interest" description="Disordered" evidence="1">
    <location>
        <begin position="251"/>
        <end position="387"/>
    </location>
</feature>